<sequence length="419" mass="46087">MTAAGPGAPNLIPAREPFAASTPMASEATLAILPVIDKVNDDRDDDWANELNDDLRTILVRSSLFEVRFLNDAVPLDTLRSQGMKYALEIRTRPRGADIRITAELTDLRTGGQFWSAYYSRQLGESVGESDFLALQIASQLVPPIIGAEVRHALNLGTDNLSASALTRLAYHAFLFSGHDGDTFREARKLAEIAVARGPGDARALATRAVTVATAVAFGFSEQRRDDKAQAIRDAEAAVRLDPMDGLVLHARGWVSAFFDSYEQGLPYLAKSVDADATNAHVQADYGYMLLKCGKIDEAEKQIDLAFTLSPRDPRQYIWNFFRGALASARGDPERALIFFEQSIALVGYTPAYVGKILACLELGRLDAAKDTMLQLAHTFQPYITPGRFLAYVVHNRVRPEIYAQAEQLTAFWPDDGES</sequence>
<evidence type="ECO:0000313" key="1">
    <source>
        <dbReference type="EMBL" id="TCO75534.1"/>
    </source>
</evidence>
<gene>
    <name evidence="1" type="ORF">EV688_108100</name>
</gene>
<accession>A0A4R2KPN7</accession>
<comment type="caution">
    <text evidence="1">The sequence shown here is derived from an EMBL/GenBank/DDBJ whole genome shotgun (WGS) entry which is preliminary data.</text>
</comment>
<dbReference type="Gene3D" id="1.25.40.10">
    <property type="entry name" value="Tetratricopeptide repeat domain"/>
    <property type="match status" value="1"/>
</dbReference>
<evidence type="ECO:0000313" key="2">
    <source>
        <dbReference type="Proteomes" id="UP000294980"/>
    </source>
</evidence>
<dbReference type="SUPFAM" id="SSF48452">
    <property type="entry name" value="TPR-like"/>
    <property type="match status" value="1"/>
</dbReference>
<name>A0A4R2KPN7_9GAMM</name>
<proteinExistence type="predicted"/>
<organism evidence="1 2">
    <name type="scientific">Chromatocurvus halotolerans</name>
    <dbReference type="NCBI Taxonomy" id="1132028"/>
    <lineage>
        <taxon>Bacteria</taxon>
        <taxon>Pseudomonadati</taxon>
        <taxon>Pseudomonadota</taxon>
        <taxon>Gammaproteobacteria</taxon>
        <taxon>Cellvibrionales</taxon>
        <taxon>Halieaceae</taxon>
        <taxon>Chromatocurvus</taxon>
    </lineage>
</organism>
<dbReference type="EMBL" id="SLWX01000008">
    <property type="protein sequence ID" value="TCO75534.1"/>
    <property type="molecule type" value="Genomic_DNA"/>
</dbReference>
<dbReference type="AlphaFoldDB" id="A0A4R2KPN7"/>
<dbReference type="InterPro" id="IPR011990">
    <property type="entry name" value="TPR-like_helical_dom_sf"/>
</dbReference>
<keyword evidence="2" id="KW-1185">Reference proteome</keyword>
<dbReference type="Proteomes" id="UP000294980">
    <property type="component" value="Unassembled WGS sequence"/>
</dbReference>
<protein>
    <submittedName>
        <fullName evidence="1">TolB-like protein</fullName>
    </submittedName>
</protein>
<reference evidence="1 2" key="1">
    <citation type="submission" date="2019-03" db="EMBL/GenBank/DDBJ databases">
        <title>Genomic Encyclopedia of Type Strains, Phase IV (KMG-IV): sequencing the most valuable type-strain genomes for metagenomic binning, comparative biology and taxonomic classification.</title>
        <authorList>
            <person name="Goeker M."/>
        </authorList>
    </citation>
    <scope>NUCLEOTIDE SEQUENCE [LARGE SCALE GENOMIC DNA]</scope>
    <source>
        <strain evidence="1 2">DSM 23344</strain>
    </source>
</reference>